<evidence type="ECO:0000256" key="1">
    <source>
        <dbReference type="SAM" id="Phobius"/>
    </source>
</evidence>
<feature type="transmembrane region" description="Helical" evidence="1">
    <location>
        <begin position="6"/>
        <end position="26"/>
    </location>
</feature>
<sequence>MTQAQQWLVGQLGALVAFIGFVAQALVQKGMAAFHLPWRQAGAEGWAVWGLTGAAIGTAVTLGQFFRGAVDLSCHRIPEGVGRWVYPAFAVVGPLAGLANLMLLALEMGL</sequence>
<dbReference type="EMBL" id="JANUAU010000001">
    <property type="protein sequence ID" value="MCS3676344.1"/>
    <property type="molecule type" value="Genomic_DNA"/>
</dbReference>
<comment type="caution">
    <text evidence="2">The sequence shown here is derived from an EMBL/GenBank/DDBJ whole genome shotgun (WGS) entry which is preliminary data.</text>
</comment>
<organism evidence="2 3">
    <name type="scientific">Salinibacter ruber</name>
    <dbReference type="NCBI Taxonomy" id="146919"/>
    <lineage>
        <taxon>Bacteria</taxon>
        <taxon>Pseudomonadati</taxon>
        <taxon>Rhodothermota</taxon>
        <taxon>Rhodothermia</taxon>
        <taxon>Rhodothermales</taxon>
        <taxon>Salinibacteraceae</taxon>
        <taxon>Salinibacter</taxon>
    </lineage>
</organism>
<feature type="transmembrane region" description="Helical" evidence="1">
    <location>
        <begin position="86"/>
        <end position="106"/>
    </location>
</feature>
<gene>
    <name evidence="2" type="ORF">GGP71_000240</name>
</gene>
<accession>A0A9X2PX00</accession>
<dbReference type="RefSeq" id="WP_259079179.1">
    <property type="nucleotide sequence ID" value="NZ_JANUAU010000001.1"/>
</dbReference>
<keyword evidence="1" id="KW-0472">Membrane</keyword>
<keyword evidence="1" id="KW-1133">Transmembrane helix</keyword>
<dbReference type="Proteomes" id="UP001155027">
    <property type="component" value="Unassembled WGS sequence"/>
</dbReference>
<keyword evidence="1" id="KW-0812">Transmembrane</keyword>
<protein>
    <submittedName>
        <fullName evidence="2">Uncharacterized protein</fullName>
    </submittedName>
</protein>
<evidence type="ECO:0000313" key="3">
    <source>
        <dbReference type="Proteomes" id="UP001155027"/>
    </source>
</evidence>
<dbReference type="AlphaFoldDB" id="A0A9X2PX00"/>
<proteinExistence type="predicted"/>
<feature type="transmembrane region" description="Helical" evidence="1">
    <location>
        <begin position="46"/>
        <end position="66"/>
    </location>
</feature>
<name>A0A9X2PX00_9BACT</name>
<reference evidence="2" key="1">
    <citation type="submission" date="2022-08" db="EMBL/GenBank/DDBJ databases">
        <title>Genomic Encyclopedia of Type Strains, Phase V (KMG-V): Genome sequencing to study the core and pangenomes of soil and plant-associated prokaryotes.</title>
        <authorList>
            <person name="Whitman W."/>
        </authorList>
    </citation>
    <scope>NUCLEOTIDE SEQUENCE</scope>
    <source>
        <strain evidence="2">0</strain>
    </source>
</reference>
<evidence type="ECO:0000313" key="2">
    <source>
        <dbReference type="EMBL" id="MCS3676344.1"/>
    </source>
</evidence>